<sequence>MKTEQDKENRTMSSVAEKAIIDTAGVTPRHLLPSETRSRRVFPRYCRATERRPLTNYTAHAFGRPLGRTRC</sequence>
<dbReference type="Proteomes" id="UP001157502">
    <property type="component" value="Chromosome 37"/>
</dbReference>
<evidence type="ECO:0000313" key="1">
    <source>
        <dbReference type="EMBL" id="KAJ7984728.1"/>
    </source>
</evidence>
<keyword evidence="2" id="KW-1185">Reference proteome</keyword>
<protein>
    <submittedName>
        <fullName evidence="1">Uncharacterized protein</fullName>
    </submittedName>
</protein>
<gene>
    <name evidence="1" type="ORF">DPEC_G00357760</name>
</gene>
<reference evidence="1" key="1">
    <citation type="submission" date="2021-05" db="EMBL/GenBank/DDBJ databases">
        <authorList>
            <person name="Pan Q."/>
            <person name="Jouanno E."/>
            <person name="Zahm M."/>
            <person name="Klopp C."/>
            <person name="Cabau C."/>
            <person name="Louis A."/>
            <person name="Berthelot C."/>
            <person name="Parey E."/>
            <person name="Roest Crollius H."/>
            <person name="Montfort J."/>
            <person name="Robinson-Rechavi M."/>
            <person name="Bouchez O."/>
            <person name="Lampietro C."/>
            <person name="Lopez Roques C."/>
            <person name="Donnadieu C."/>
            <person name="Postlethwait J."/>
            <person name="Bobe J."/>
            <person name="Dillon D."/>
            <person name="Chandos A."/>
            <person name="von Hippel F."/>
            <person name="Guiguen Y."/>
        </authorList>
    </citation>
    <scope>NUCLEOTIDE SEQUENCE</scope>
    <source>
        <strain evidence="1">YG-Jan2019</strain>
    </source>
</reference>
<accession>A0ACC2F018</accession>
<dbReference type="EMBL" id="CM055764">
    <property type="protein sequence ID" value="KAJ7984728.1"/>
    <property type="molecule type" value="Genomic_DNA"/>
</dbReference>
<name>A0ACC2F018_DALPE</name>
<proteinExistence type="predicted"/>
<comment type="caution">
    <text evidence="1">The sequence shown here is derived from an EMBL/GenBank/DDBJ whole genome shotgun (WGS) entry which is preliminary data.</text>
</comment>
<organism evidence="1 2">
    <name type="scientific">Dallia pectoralis</name>
    <name type="common">Alaska blackfish</name>
    <dbReference type="NCBI Taxonomy" id="75939"/>
    <lineage>
        <taxon>Eukaryota</taxon>
        <taxon>Metazoa</taxon>
        <taxon>Chordata</taxon>
        <taxon>Craniata</taxon>
        <taxon>Vertebrata</taxon>
        <taxon>Euteleostomi</taxon>
        <taxon>Actinopterygii</taxon>
        <taxon>Neopterygii</taxon>
        <taxon>Teleostei</taxon>
        <taxon>Protacanthopterygii</taxon>
        <taxon>Esociformes</taxon>
        <taxon>Umbridae</taxon>
        <taxon>Dallia</taxon>
    </lineage>
</organism>
<evidence type="ECO:0000313" key="2">
    <source>
        <dbReference type="Proteomes" id="UP001157502"/>
    </source>
</evidence>